<evidence type="ECO:0000313" key="2">
    <source>
        <dbReference type="Proteomes" id="UP000198744"/>
    </source>
</evidence>
<dbReference type="AlphaFoldDB" id="A0A1H7U8R2"/>
<name>A0A1H7U8R2_9BACT</name>
<dbReference type="InterPro" id="IPR009057">
    <property type="entry name" value="Homeodomain-like_sf"/>
</dbReference>
<dbReference type="SUPFAM" id="SSF46689">
    <property type="entry name" value="Homeodomain-like"/>
    <property type="match status" value="1"/>
</dbReference>
<reference evidence="1 2" key="1">
    <citation type="submission" date="2016-10" db="EMBL/GenBank/DDBJ databases">
        <authorList>
            <person name="de Groot N.N."/>
        </authorList>
    </citation>
    <scope>NUCLEOTIDE SEQUENCE [LARGE SCALE GENOMIC DNA]</scope>
    <source>
        <strain evidence="1 2">DSM 8423</strain>
    </source>
</reference>
<evidence type="ECO:0008006" key="3">
    <source>
        <dbReference type="Google" id="ProtNLM"/>
    </source>
</evidence>
<keyword evidence="2" id="KW-1185">Reference proteome</keyword>
<proteinExistence type="predicted"/>
<dbReference type="Proteomes" id="UP000198744">
    <property type="component" value="Unassembled WGS sequence"/>
</dbReference>
<gene>
    <name evidence="1" type="ORF">SAMN04489760_1016</name>
</gene>
<sequence length="64" mass="7471">MEKIDARHHNPATQYELRKQYIRLRKKGMSNQMAAETVGISKNRASTIWQLYLKNGIDSIKPKL</sequence>
<protein>
    <recommendedName>
        <fullName evidence="3">Homeodomain-like domain-containing protein</fullName>
    </recommendedName>
</protein>
<dbReference type="EMBL" id="FOBS01000001">
    <property type="protein sequence ID" value="SEL92667.1"/>
    <property type="molecule type" value="Genomic_DNA"/>
</dbReference>
<dbReference type="STRING" id="43775.SAMN04489760_1016"/>
<organism evidence="1 2">
    <name type="scientific">Syntrophus gentianae</name>
    <dbReference type="NCBI Taxonomy" id="43775"/>
    <lineage>
        <taxon>Bacteria</taxon>
        <taxon>Pseudomonadati</taxon>
        <taxon>Thermodesulfobacteriota</taxon>
        <taxon>Syntrophia</taxon>
        <taxon>Syntrophales</taxon>
        <taxon>Syntrophaceae</taxon>
        <taxon>Syntrophus</taxon>
    </lineage>
</organism>
<accession>A0A1H7U8R2</accession>
<evidence type="ECO:0000313" key="1">
    <source>
        <dbReference type="EMBL" id="SEL92667.1"/>
    </source>
</evidence>